<dbReference type="PANTHER" id="PTHR43877">
    <property type="entry name" value="AMINOALKYLPHOSPHONATE N-ACETYLTRANSFERASE-RELATED-RELATED"/>
    <property type="match status" value="1"/>
</dbReference>
<dbReference type="PROSITE" id="PS51186">
    <property type="entry name" value="GNAT"/>
    <property type="match status" value="1"/>
</dbReference>
<dbReference type="Gene3D" id="3.40.630.30">
    <property type="match status" value="1"/>
</dbReference>
<dbReference type="Proteomes" id="UP001597116">
    <property type="component" value="Unassembled WGS sequence"/>
</dbReference>
<evidence type="ECO:0000259" key="3">
    <source>
        <dbReference type="PROSITE" id="PS51186"/>
    </source>
</evidence>
<dbReference type="InterPro" id="IPR016181">
    <property type="entry name" value="Acyl_CoA_acyltransferase"/>
</dbReference>
<proteinExistence type="predicted"/>
<evidence type="ECO:0000313" key="4">
    <source>
        <dbReference type="EMBL" id="MFD1145126.1"/>
    </source>
</evidence>
<gene>
    <name evidence="4" type="primary">arsN2</name>
    <name evidence="4" type="ORF">ACFQ4C_28610</name>
</gene>
<keyword evidence="5" id="KW-1185">Reference proteome</keyword>
<reference evidence="5" key="1">
    <citation type="journal article" date="2019" name="Int. J. Syst. Evol. Microbiol.">
        <title>The Global Catalogue of Microorganisms (GCM) 10K type strain sequencing project: providing services to taxonomists for standard genome sequencing and annotation.</title>
        <authorList>
            <consortium name="The Broad Institute Genomics Platform"/>
            <consortium name="The Broad Institute Genome Sequencing Center for Infectious Disease"/>
            <person name="Wu L."/>
            <person name="Ma J."/>
        </authorList>
    </citation>
    <scope>NUCLEOTIDE SEQUENCE [LARGE SCALE GENOMIC DNA]</scope>
    <source>
        <strain evidence="5">CCUG 55608</strain>
    </source>
</reference>
<dbReference type="CDD" id="cd04301">
    <property type="entry name" value="NAT_SF"/>
    <property type="match status" value="1"/>
</dbReference>
<keyword evidence="2" id="KW-0012">Acyltransferase</keyword>
<dbReference type="NCBIfam" id="NF040501">
    <property type="entry name" value="resist_ArsN2"/>
    <property type="match status" value="1"/>
</dbReference>
<sequence length="155" mass="16570">MPVIIQNARPEDREAVGTLLEQAHLLTDDLPADLTDFVLAKTTDGCVGVAGLERFGPVALLRSVAVAPTHQGRHIAARLVGHLLETAAEAGLSDLFLITTTADGFFARHGFQPVDRQTVPVAIRQTRQFSELCPASAVVMKRAVDPGGFLRHPAS</sequence>
<dbReference type="Pfam" id="PF00583">
    <property type="entry name" value="Acetyltransf_1"/>
    <property type="match status" value="1"/>
</dbReference>
<dbReference type="EMBL" id="JBHTLP010000024">
    <property type="protein sequence ID" value="MFD1145126.1"/>
    <property type="molecule type" value="Genomic_DNA"/>
</dbReference>
<organism evidence="4 5">
    <name type="scientific">Larkinella insperata</name>
    <dbReference type="NCBI Taxonomy" id="332158"/>
    <lineage>
        <taxon>Bacteria</taxon>
        <taxon>Pseudomonadati</taxon>
        <taxon>Bacteroidota</taxon>
        <taxon>Cytophagia</taxon>
        <taxon>Cytophagales</taxon>
        <taxon>Spirosomataceae</taxon>
        <taxon>Larkinella</taxon>
    </lineage>
</organism>
<evidence type="ECO:0000256" key="1">
    <source>
        <dbReference type="ARBA" id="ARBA00022679"/>
    </source>
</evidence>
<name>A0ABW3QMV9_9BACT</name>
<accession>A0ABW3QMV9</accession>
<feature type="domain" description="N-acetyltransferase" evidence="3">
    <location>
        <begin position="3"/>
        <end position="145"/>
    </location>
</feature>
<keyword evidence="1" id="KW-0808">Transferase</keyword>
<evidence type="ECO:0000256" key="2">
    <source>
        <dbReference type="ARBA" id="ARBA00023315"/>
    </source>
</evidence>
<dbReference type="InterPro" id="IPR000182">
    <property type="entry name" value="GNAT_dom"/>
</dbReference>
<dbReference type="InterPro" id="IPR050832">
    <property type="entry name" value="Bact_Acetyltransf"/>
</dbReference>
<dbReference type="RefSeq" id="WP_265994186.1">
    <property type="nucleotide sequence ID" value="NZ_CP110973.1"/>
</dbReference>
<evidence type="ECO:0000313" key="5">
    <source>
        <dbReference type="Proteomes" id="UP001597116"/>
    </source>
</evidence>
<dbReference type="SUPFAM" id="SSF55729">
    <property type="entry name" value="Acyl-CoA N-acyltransferases (Nat)"/>
    <property type="match status" value="1"/>
</dbReference>
<protein>
    <submittedName>
        <fullName evidence="4">Arsenic resistance N-acetyltransferase ArsN2</fullName>
    </submittedName>
</protein>
<comment type="caution">
    <text evidence="4">The sequence shown here is derived from an EMBL/GenBank/DDBJ whole genome shotgun (WGS) entry which is preliminary data.</text>
</comment>